<reference evidence="1 4" key="3">
    <citation type="submission" date="2019-09" db="EMBL/GenBank/DDBJ databases">
        <title>Draft genome sequences of 48 bacterial type strains from the CCUG.</title>
        <authorList>
            <person name="Tunovic T."/>
            <person name="Pineiro-Iglesias B."/>
            <person name="Unosson C."/>
            <person name="Inganas E."/>
            <person name="Ohlen M."/>
            <person name="Cardew S."/>
            <person name="Jensie-Markopoulos S."/>
            <person name="Salva-Serra F."/>
            <person name="Jaen-Luchoro D."/>
            <person name="Karlsson R."/>
            <person name="Svensson-Stadler L."/>
            <person name="Chun J."/>
            <person name="Moore E."/>
        </authorList>
    </citation>
    <scope>NUCLEOTIDE SEQUENCE [LARGE SCALE GENOMIC DNA]</scope>
    <source>
        <strain evidence="1 4">CCUG 51522</strain>
    </source>
</reference>
<dbReference type="EMBL" id="LT629746">
    <property type="protein sequence ID" value="SDT43392.1"/>
    <property type="molecule type" value="Genomic_DNA"/>
</dbReference>
<accession>A0A1H2ACA9</accession>
<dbReference type="Proteomes" id="UP000434925">
    <property type="component" value="Unassembled WGS sequence"/>
</dbReference>
<proteinExistence type="predicted"/>
<evidence type="ECO:0000313" key="1">
    <source>
        <dbReference type="EMBL" id="KAB0507017.1"/>
    </source>
</evidence>
<reference evidence="2" key="1">
    <citation type="submission" date="2016-10" db="EMBL/GenBank/DDBJ databases">
        <authorList>
            <person name="de Groot N.N."/>
        </authorList>
    </citation>
    <scope>NUCLEOTIDE SEQUENCE [LARGE SCALE GENOMIC DNA]</scope>
    <source>
        <strain evidence="2">BS3782</strain>
    </source>
</reference>
<evidence type="ECO:0000313" key="2">
    <source>
        <dbReference type="EMBL" id="SDT43392.1"/>
    </source>
</evidence>
<gene>
    <name evidence="1" type="ORF">F7R14_03870</name>
    <name evidence="2" type="ORF">SAMN04490191_4427</name>
</gene>
<name>A0A1H2ACA9_9PSED</name>
<dbReference type="AlphaFoldDB" id="A0A1H2ACA9"/>
<evidence type="ECO:0000313" key="3">
    <source>
        <dbReference type="Proteomes" id="UP000182814"/>
    </source>
</evidence>
<sequence length="79" mass="9129">MHRQRSTLQIQLHTKKPYQNAAYGLRPALHLIRINSVFLSLFCLRQGFYSSWHARPGGLASLCNRGRTDHEHSNNRTSL</sequence>
<organism evidence="2 3">
    <name type="scientific">Pseudomonas lini</name>
    <dbReference type="NCBI Taxonomy" id="163011"/>
    <lineage>
        <taxon>Bacteria</taxon>
        <taxon>Pseudomonadati</taxon>
        <taxon>Pseudomonadota</taxon>
        <taxon>Gammaproteobacteria</taxon>
        <taxon>Pseudomonadales</taxon>
        <taxon>Pseudomonadaceae</taxon>
        <taxon>Pseudomonas</taxon>
    </lineage>
</organism>
<reference evidence="3" key="2">
    <citation type="submission" date="2016-10" db="EMBL/GenBank/DDBJ databases">
        <authorList>
            <person name="Varghese N."/>
            <person name="Submissions S."/>
        </authorList>
    </citation>
    <scope>NUCLEOTIDE SEQUENCE [LARGE SCALE GENOMIC DNA]</scope>
    <source>
        <strain evidence="3">BS3782</strain>
    </source>
</reference>
<evidence type="ECO:0000313" key="4">
    <source>
        <dbReference type="Proteomes" id="UP000434925"/>
    </source>
</evidence>
<protein>
    <submittedName>
        <fullName evidence="2">Uncharacterized protein</fullName>
    </submittedName>
</protein>
<keyword evidence="3" id="KW-1185">Reference proteome</keyword>
<dbReference type="Proteomes" id="UP000182814">
    <property type="component" value="Chromosome I"/>
</dbReference>
<dbReference type="EMBL" id="VZPO01000002">
    <property type="protein sequence ID" value="KAB0507017.1"/>
    <property type="molecule type" value="Genomic_DNA"/>
</dbReference>